<dbReference type="InterPro" id="IPR043128">
    <property type="entry name" value="Rev_trsase/Diguanyl_cyclase"/>
</dbReference>
<dbReference type="Pfam" id="PF17917">
    <property type="entry name" value="RT_RNaseH"/>
    <property type="match status" value="1"/>
</dbReference>
<dbReference type="SUPFAM" id="SSF54928">
    <property type="entry name" value="RNA-binding domain, RBD"/>
    <property type="match status" value="1"/>
</dbReference>
<dbReference type="PANTHER" id="PTHR35046:SF9">
    <property type="entry name" value="RNA-DIRECTED DNA POLYMERASE"/>
    <property type="match status" value="1"/>
</dbReference>
<dbReference type="EMBL" id="AWWV01011846">
    <property type="protein sequence ID" value="OMO70131.1"/>
    <property type="molecule type" value="Genomic_DNA"/>
</dbReference>
<evidence type="ECO:0000313" key="10">
    <source>
        <dbReference type="EMBL" id="OMO70131.1"/>
    </source>
</evidence>
<feature type="domain" description="Reverse transcriptase" evidence="8">
    <location>
        <begin position="775"/>
        <end position="872"/>
    </location>
</feature>
<dbReference type="PANTHER" id="PTHR35046">
    <property type="entry name" value="ZINC KNUCKLE (CCHC-TYPE) FAMILY PROTEIN"/>
    <property type="match status" value="1"/>
</dbReference>
<keyword evidence="4" id="KW-0255">Endonuclease</keyword>
<dbReference type="Gramene" id="OMO70131">
    <property type="protein sequence ID" value="OMO70131"/>
    <property type="gene ID" value="CCACVL1_19089"/>
</dbReference>
<keyword evidence="5" id="KW-0378">Hydrolase</keyword>
<proteinExistence type="predicted"/>
<evidence type="ECO:0000256" key="5">
    <source>
        <dbReference type="ARBA" id="ARBA00022801"/>
    </source>
</evidence>
<evidence type="ECO:0000259" key="8">
    <source>
        <dbReference type="Pfam" id="PF00078"/>
    </source>
</evidence>
<gene>
    <name evidence="10" type="ORF">CCACVL1_19089</name>
</gene>
<evidence type="ECO:0000256" key="2">
    <source>
        <dbReference type="ARBA" id="ARBA00022695"/>
    </source>
</evidence>
<feature type="compositionally biased region" description="Low complexity" evidence="7">
    <location>
        <begin position="516"/>
        <end position="525"/>
    </location>
</feature>
<dbReference type="InterPro" id="IPR043502">
    <property type="entry name" value="DNA/RNA_pol_sf"/>
</dbReference>
<dbReference type="Gene3D" id="3.30.70.270">
    <property type="match status" value="2"/>
</dbReference>
<evidence type="ECO:0000256" key="3">
    <source>
        <dbReference type="ARBA" id="ARBA00022722"/>
    </source>
</evidence>
<keyword evidence="3" id="KW-0540">Nuclease</keyword>
<dbReference type="SUPFAM" id="SSF56672">
    <property type="entry name" value="DNA/RNA polymerases"/>
    <property type="match status" value="1"/>
</dbReference>
<dbReference type="CDD" id="cd01647">
    <property type="entry name" value="RT_LTR"/>
    <property type="match status" value="1"/>
</dbReference>
<sequence length="1168" mass="134325">MLNRRRYGFANFAFVRYRFYEESQKAISFGNGRRLDGQSLIVRKASARIIDRGQQARVYTGRSFIQYDRRCIDSDLRTEEGVFTDRGRIWKRKRIAQPGSKPSNSKEENLHEVTINVRKQPEVIDVPPLIVLNDGKDKEENGQSSDKYLLELEYGYVSFEEVDLAFDIPDEDMLWLEKSAIELLSSNANSGEILELIKEQDNTVNEAWRSMEMMGSHMAGHCMEQLHKTGHMTGHGMEQSHMTGHNQPFDPLAIPLGPMTRAQTKRFKEALLGLVRTHLGGLIGYLGRRTKGLNFVKIVQSIDQGVEELQVDFGGYSKGRFESNTTRFVLIAQQRANVAINDERIQLPPPRQVARLDPMERLRQQELGGQAHNENMRPRRGVEREEPKDNIKYKIPKFNGRGSPSDYLEWETKLDMYFDYYPHVEPKKVQIATLEFTENALNWWNQLVQSRRRNLKRPIDTWAKVDEAPQATMARFLAGLNREIHDIVEMQQHYDVEELLQHVLKSESQVKRNGAKKSFASSSSSWKTPIKKDEKSSNKEKELAQKGSPKSDSKSSSSSSSKNHVKCFKCQGFGHYAKDYVNKKVMFLNDQGEIESEDEEFALGFSGDGGDERGFAHDDKDDDGDTPSLLNLVARRTLSAYVKGDVNNQRENLFHTRMYNDEMLCDVLPMQACHVLLGRPWQYDNKVHHDGETNKYSFMCGKRPITLIPLSPQEALKDQIKVRDEFAKIESDYRAKEKAKHANLNVNCIEGKSDLVDKHASCMKVVKEFPVLLVLKKDGTWRMCVDCRAINNITVKYRHPIPRLDDLLDELHGACLFSKIDLKSGYHEIRMKEGDEWKTAFKTKLGLYEWVEKLYANLKKCTFCTNKLVFLGFVVSTQGIEVDEEKIKAIKEWPTPTNVGQVRSFHRLAGFYRRGWNWSYLMQGGKPVAYFSEKLNGPALNYPTYDKELYALVRALQTWQHYLWPKEFVIHTDHESLKYLRGQQKLDKRHAKWSEFIESFPYVVRYKQGKENVVADALSRRYILLSMLDSKFLGFEYIKELYASDVYFGEIFKECENSRFGKYYKHDGFLFKESRLCKSRQIWKQVKRLQGEDTHDGMLGARMAASRLPLDANVDGLCAQGVALSPHAASAHVLVGGMSRLALGAHVLCLAPHVVCLATHVFQCFDTS</sequence>
<evidence type="ECO:0000256" key="4">
    <source>
        <dbReference type="ARBA" id="ARBA00022759"/>
    </source>
</evidence>
<dbReference type="AlphaFoldDB" id="A0A1R3HIH9"/>
<protein>
    <submittedName>
        <fullName evidence="10">Reverse transcriptase</fullName>
    </submittedName>
</protein>
<evidence type="ECO:0000256" key="1">
    <source>
        <dbReference type="ARBA" id="ARBA00022679"/>
    </source>
</evidence>
<dbReference type="GO" id="GO:0003676">
    <property type="term" value="F:nucleic acid binding"/>
    <property type="evidence" value="ECO:0007669"/>
    <property type="project" value="InterPro"/>
</dbReference>
<dbReference type="Proteomes" id="UP000188268">
    <property type="component" value="Unassembled WGS sequence"/>
</dbReference>
<evidence type="ECO:0000313" key="11">
    <source>
        <dbReference type="Proteomes" id="UP000188268"/>
    </source>
</evidence>
<dbReference type="GO" id="GO:0016787">
    <property type="term" value="F:hydrolase activity"/>
    <property type="evidence" value="ECO:0007669"/>
    <property type="project" value="UniProtKB-KW"/>
</dbReference>
<name>A0A1R3HIH9_COCAP</name>
<dbReference type="InterPro" id="IPR035979">
    <property type="entry name" value="RBD_domain_sf"/>
</dbReference>
<feature type="compositionally biased region" description="Basic and acidic residues" evidence="7">
    <location>
        <begin position="530"/>
        <end position="553"/>
    </location>
</feature>
<feature type="region of interest" description="Disordered" evidence="7">
    <location>
        <begin position="514"/>
        <end position="564"/>
    </location>
</feature>
<reference evidence="10 11" key="1">
    <citation type="submission" date="2013-09" db="EMBL/GenBank/DDBJ databases">
        <title>Corchorus capsularis genome sequencing.</title>
        <authorList>
            <person name="Alam M."/>
            <person name="Haque M.S."/>
            <person name="Islam M.S."/>
            <person name="Emdad E.M."/>
            <person name="Islam M.M."/>
            <person name="Ahmed B."/>
            <person name="Halim A."/>
            <person name="Hossen Q.M.M."/>
            <person name="Hossain M.Z."/>
            <person name="Ahmed R."/>
            <person name="Khan M.M."/>
            <person name="Islam R."/>
            <person name="Rashid M.M."/>
            <person name="Khan S.A."/>
            <person name="Rahman M.S."/>
            <person name="Alam M."/>
        </authorList>
    </citation>
    <scope>NUCLEOTIDE SEQUENCE [LARGE SCALE GENOMIC DNA]</scope>
    <source>
        <strain evidence="11">cv. CVL-1</strain>
        <tissue evidence="10">Whole seedling</tissue>
    </source>
</reference>
<keyword evidence="6 10" id="KW-0695">RNA-directed DNA polymerase</keyword>
<keyword evidence="2" id="KW-0548">Nucleotidyltransferase</keyword>
<dbReference type="InterPro" id="IPR000477">
    <property type="entry name" value="RT_dom"/>
</dbReference>
<dbReference type="Gene3D" id="3.10.10.10">
    <property type="entry name" value="HIV Type 1 Reverse Transcriptase, subunit A, domain 1"/>
    <property type="match status" value="1"/>
</dbReference>
<evidence type="ECO:0000259" key="9">
    <source>
        <dbReference type="Pfam" id="PF17917"/>
    </source>
</evidence>
<evidence type="ECO:0000256" key="6">
    <source>
        <dbReference type="ARBA" id="ARBA00022918"/>
    </source>
</evidence>
<dbReference type="Pfam" id="PF00078">
    <property type="entry name" value="RVT_1"/>
    <property type="match status" value="1"/>
</dbReference>
<organism evidence="10 11">
    <name type="scientific">Corchorus capsularis</name>
    <name type="common">Jute</name>
    <dbReference type="NCBI Taxonomy" id="210143"/>
    <lineage>
        <taxon>Eukaryota</taxon>
        <taxon>Viridiplantae</taxon>
        <taxon>Streptophyta</taxon>
        <taxon>Embryophyta</taxon>
        <taxon>Tracheophyta</taxon>
        <taxon>Spermatophyta</taxon>
        <taxon>Magnoliopsida</taxon>
        <taxon>eudicotyledons</taxon>
        <taxon>Gunneridae</taxon>
        <taxon>Pentapetalae</taxon>
        <taxon>rosids</taxon>
        <taxon>malvids</taxon>
        <taxon>Malvales</taxon>
        <taxon>Malvaceae</taxon>
        <taxon>Grewioideae</taxon>
        <taxon>Apeibeae</taxon>
        <taxon>Corchorus</taxon>
    </lineage>
</organism>
<dbReference type="CDD" id="cd09274">
    <property type="entry name" value="RNase_HI_RT_Ty3"/>
    <property type="match status" value="1"/>
</dbReference>
<dbReference type="OrthoDB" id="1933708at2759"/>
<dbReference type="GO" id="GO:0004519">
    <property type="term" value="F:endonuclease activity"/>
    <property type="evidence" value="ECO:0007669"/>
    <property type="project" value="UniProtKB-KW"/>
</dbReference>
<accession>A0A1R3HIH9</accession>
<keyword evidence="11" id="KW-1185">Reference proteome</keyword>
<evidence type="ECO:0000256" key="7">
    <source>
        <dbReference type="SAM" id="MobiDB-lite"/>
    </source>
</evidence>
<feature type="domain" description="Reverse transcriptase RNase H-like" evidence="9">
    <location>
        <begin position="922"/>
        <end position="1000"/>
    </location>
</feature>
<comment type="caution">
    <text evidence="10">The sequence shown here is derived from an EMBL/GenBank/DDBJ whole genome shotgun (WGS) entry which is preliminary data.</text>
</comment>
<dbReference type="InterPro" id="IPR041373">
    <property type="entry name" value="RT_RNaseH"/>
</dbReference>
<dbReference type="GO" id="GO:0003964">
    <property type="term" value="F:RNA-directed DNA polymerase activity"/>
    <property type="evidence" value="ECO:0007669"/>
    <property type="project" value="UniProtKB-KW"/>
</dbReference>
<keyword evidence="1" id="KW-0808">Transferase</keyword>